<dbReference type="CDD" id="cd13123">
    <property type="entry name" value="MATE_MurJ_like"/>
    <property type="match status" value="1"/>
</dbReference>
<feature type="transmembrane region" description="Helical" evidence="10">
    <location>
        <begin position="277"/>
        <end position="295"/>
    </location>
</feature>
<dbReference type="PANTHER" id="PTHR47019">
    <property type="entry name" value="LIPID II FLIPPASE MURJ"/>
    <property type="match status" value="1"/>
</dbReference>
<accession>A0ABX8ALD4</accession>
<proteinExistence type="inferred from homology"/>
<dbReference type="HAMAP" id="MF_02078">
    <property type="entry name" value="MurJ_MviN"/>
    <property type="match status" value="1"/>
</dbReference>
<keyword evidence="7 10" id="KW-0472">Membrane</keyword>
<evidence type="ECO:0000256" key="5">
    <source>
        <dbReference type="ARBA" id="ARBA00022984"/>
    </source>
</evidence>
<gene>
    <name evidence="10 12" type="primary">murJ</name>
    <name evidence="12" type="ORF">KGB56_21670</name>
</gene>
<sequence length="517" mass="55327">MSLFKSFATVGGATMLSRLCGFGRDVMLAAFVGTGPVADAFVVAFRLPNLFRRLFAEGAFNSAFVPLFARSVEEDGEHGARQFAGEIAAALFWTLVVILALAEVFMPLLVHLLAPGYYSDPAKFDLTVLMSRIAFPYLLFMSLLAFISGILNTFQRFLAAAMAPVMLNVVMMAVLAGIGFYGMEPNQTTGVLLVVGVAVAGVVQLAVVAIGMKRLGFSVPIMRPRWTPGVKRLLVLGVPGVIAGGITQINITVGTIIASLESSANSYLYYADRIYQLPLGVVGIAIGVVLLPSLTRQLRSGQEELVYHTQNRSMEFALALTLPAAVALVIIPDTVIAVLFQRGQFTDAAVEQTALALMAFAVGLPAFVLNKVLSPGFFAREDTKTPMYFAAVGMVVNVALSILLFPAFKHVGIAIGTTAAGWVNTSLLAFVLWRRGHFVIDSALMRRIPLLGFASALMGVVVYGGTLVLEPLSASNLFVVRASELVILVAIGLVSFGILVQLTGTVDFRAQLQKLRR</sequence>
<keyword evidence="4 10" id="KW-0133">Cell shape</keyword>
<keyword evidence="10 11" id="KW-0961">Cell wall biogenesis/degradation</keyword>
<dbReference type="Pfam" id="PF03023">
    <property type="entry name" value="MurJ"/>
    <property type="match status" value="1"/>
</dbReference>
<feature type="transmembrane region" description="Helical" evidence="10">
    <location>
        <begin position="411"/>
        <end position="432"/>
    </location>
</feature>
<dbReference type="Proteomes" id="UP000680706">
    <property type="component" value="Chromosome"/>
</dbReference>
<feature type="transmembrane region" description="Helical" evidence="10">
    <location>
        <begin position="134"/>
        <end position="154"/>
    </location>
</feature>
<keyword evidence="5 10" id="KW-0573">Peptidoglycan synthesis</keyword>
<evidence type="ECO:0000256" key="7">
    <source>
        <dbReference type="ARBA" id="ARBA00023136"/>
    </source>
</evidence>
<organism evidence="12 13">
    <name type="scientific">Pseudovibrio brasiliensis</name>
    <dbReference type="NCBI Taxonomy" id="1898042"/>
    <lineage>
        <taxon>Bacteria</taxon>
        <taxon>Pseudomonadati</taxon>
        <taxon>Pseudomonadota</taxon>
        <taxon>Alphaproteobacteria</taxon>
        <taxon>Hyphomicrobiales</taxon>
        <taxon>Stappiaceae</taxon>
        <taxon>Pseudovibrio</taxon>
    </lineage>
</organism>
<evidence type="ECO:0000256" key="3">
    <source>
        <dbReference type="ARBA" id="ARBA00022692"/>
    </source>
</evidence>
<evidence type="ECO:0000313" key="13">
    <source>
        <dbReference type="Proteomes" id="UP000680706"/>
    </source>
</evidence>
<feature type="transmembrane region" description="Helical" evidence="10">
    <location>
        <begin position="90"/>
        <end position="114"/>
    </location>
</feature>
<evidence type="ECO:0000256" key="6">
    <source>
        <dbReference type="ARBA" id="ARBA00022989"/>
    </source>
</evidence>
<feature type="transmembrane region" description="Helical" evidence="10">
    <location>
        <begin position="233"/>
        <end position="257"/>
    </location>
</feature>
<evidence type="ECO:0000256" key="4">
    <source>
        <dbReference type="ARBA" id="ARBA00022960"/>
    </source>
</evidence>
<dbReference type="PANTHER" id="PTHR47019:SF1">
    <property type="entry name" value="LIPID II FLIPPASE MURJ"/>
    <property type="match status" value="1"/>
</dbReference>
<dbReference type="EMBL" id="CP074126">
    <property type="protein sequence ID" value="QUS55859.1"/>
    <property type="molecule type" value="Genomic_DNA"/>
</dbReference>
<dbReference type="InterPro" id="IPR004268">
    <property type="entry name" value="MurJ"/>
</dbReference>
<protein>
    <recommendedName>
        <fullName evidence="10">Probable lipid II flippase MurJ</fullName>
    </recommendedName>
</protein>
<feature type="transmembrane region" description="Helical" evidence="10">
    <location>
        <begin position="26"/>
        <end position="45"/>
    </location>
</feature>
<feature type="transmembrane region" description="Helical" evidence="10">
    <location>
        <begin position="189"/>
        <end position="212"/>
    </location>
</feature>
<evidence type="ECO:0000313" key="12">
    <source>
        <dbReference type="EMBL" id="QUS55859.1"/>
    </source>
</evidence>
<reference evidence="12 13" key="1">
    <citation type="journal article" date="2021" name="Angew. Chem. Int. Ed. Engl.">
        <title>A novel family of nonribosomal peptides modulate collective behavior in Pseudovibrio bacteria isolated from marine sponges.</title>
        <authorList>
            <person name="Ioca L.P."/>
            <person name="Dai Y."/>
            <person name="Kunakom S."/>
            <person name="Diaz-Espinosa J."/>
            <person name="Krunic A."/>
            <person name="Crnkovic C.M."/>
            <person name="Orjala J."/>
            <person name="Sanchez L.M."/>
            <person name="Ferreira A.G."/>
            <person name="Berlinck R.G.S."/>
            <person name="Eustaquio A.S."/>
        </authorList>
    </citation>
    <scope>NUCLEOTIDE SEQUENCE [LARGE SCALE GENOMIC DNA]</scope>
    <source>
        <strain evidence="12 13">Ab134</strain>
    </source>
</reference>
<keyword evidence="2 10" id="KW-1003">Cell membrane</keyword>
<keyword evidence="10 11" id="KW-0813">Transport</keyword>
<feature type="transmembrane region" description="Helical" evidence="10">
    <location>
        <begin position="316"/>
        <end position="340"/>
    </location>
</feature>
<feature type="transmembrane region" description="Helical" evidence="10">
    <location>
        <begin position="352"/>
        <end position="373"/>
    </location>
</feature>
<evidence type="ECO:0000256" key="2">
    <source>
        <dbReference type="ARBA" id="ARBA00022475"/>
    </source>
</evidence>
<name>A0ABX8ALD4_9HYPH</name>
<keyword evidence="13" id="KW-1185">Reference proteome</keyword>
<dbReference type="RefSeq" id="WP_075698421.1">
    <property type="nucleotide sequence ID" value="NZ_CP074126.1"/>
</dbReference>
<keyword evidence="6 10" id="KW-1133">Transmembrane helix</keyword>
<evidence type="ECO:0000256" key="11">
    <source>
        <dbReference type="PIRNR" id="PIRNR002869"/>
    </source>
</evidence>
<dbReference type="PRINTS" id="PR01806">
    <property type="entry name" value="VIRFACTRMVIN"/>
</dbReference>
<comment type="subcellular location">
    <subcellularLocation>
        <location evidence="10">Cell inner membrane</location>
        <topology evidence="10">Multi-pass membrane protein</topology>
    </subcellularLocation>
    <subcellularLocation>
        <location evidence="1">Cell membrane</location>
        <topology evidence="1">Multi-pass membrane protein</topology>
    </subcellularLocation>
</comment>
<keyword evidence="3 10" id="KW-0812">Transmembrane</keyword>
<feature type="transmembrane region" description="Helical" evidence="10">
    <location>
        <begin position="444"/>
        <end position="465"/>
    </location>
</feature>
<feature type="transmembrane region" description="Helical" evidence="10">
    <location>
        <begin position="385"/>
        <end position="405"/>
    </location>
</feature>
<evidence type="ECO:0000256" key="9">
    <source>
        <dbReference type="ARBA" id="ARBA00061532"/>
    </source>
</evidence>
<comment type="pathway">
    <text evidence="10">Cell wall biogenesis; peptidoglycan biosynthesis.</text>
</comment>
<feature type="transmembrane region" description="Helical" evidence="10">
    <location>
        <begin position="161"/>
        <end position="183"/>
    </location>
</feature>
<evidence type="ECO:0000256" key="8">
    <source>
        <dbReference type="ARBA" id="ARBA00060041"/>
    </source>
</evidence>
<dbReference type="PIRSF" id="PIRSF002869">
    <property type="entry name" value="MviN"/>
    <property type="match status" value="1"/>
</dbReference>
<keyword evidence="10" id="KW-0997">Cell inner membrane</keyword>
<evidence type="ECO:0000256" key="10">
    <source>
        <dbReference type="HAMAP-Rule" id="MF_02078"/>
    </source>
</evidence>
<feature type="transmembrane region" description="Helical" evidence="10">
    <location>
        <begin position="485"/>
        <end position="508"/>
    </location>
</feature>
<dbReference type="NCBIfam" id="TIGR01695">
    <property type="entry name" value="murJ_mviN"/>
    <property type="match status" value="1"/>
</dbReference>
<dbReference type="InterPro" id="IPR051050">
    <property type="entry name" value="Lipid_II_flippase_MurJ/MviN"/>
</dbReference>
<comment type="similarity">
    <text evidence="9 10 11">Belongs to the MurJ/MviN family.</text>
</comment>
<evidence type="ECO:0000256" key="1">
    <source>
        <dbReference type="ARBA" id="ARBA00004651"/>
    </source>
</evidence>
<comment type="function">
    <text evidence="8 10 11">Involved in peptidoglycan biosynthesis. Transports lipid-linked peptidoglycan precursors from the inner to the outer leaflet of the cytoplasmic membrane.</text>
</comment>